<dbReference type="PROSITE" id="PS51384">
    <property type="entry name" value="FAD_FR"/>
    <property type="match status" value="1"/>
</dbReference>
<evidence type="ECO:0000256" key="2">
    <source>
        <dbReference type="ARBA" id="ARBA00006278"/>
    </source>
</evidence>
<keyword evidence="7" id="KW-0560">Oxidoreductase</keyword>
<evidence type="ECO:0000256" key="6">
    <source>
        <dbReference type="ARBA" id="ARBA00022989"/>
    </source>
</evidence>
<comment type="caution">
    <text evidence="14">The sequence shown here is derived from an EMBL/GenBank/DDBJ whole genome shotgun (WGS) entry which is preliminary data.</text>
</comment>
<dbReference type="SFLD" id="SFLDS00052">
    <property type="entry name" value="Ferric_Reductase_Domain"/>
    <property type="match status" value="1"/>
</dbReference>
<organism evidence="14 15">
    <name type="scientific">Saitozyma podzolica</name>
    <dbReference type="NCBI Taxonomy" id="1890683"/>
    <lineage>
        <taxon>Eukaryota</taxon>
        <taxon>Fungi</taxon>
        <taxon>Dikarya</taxon>
        <taxon>Basidiomycota</taxon>
        <taxon>Agaricomycotina</taxon>
        <taxon>Tremellomycetes</taxon>
        <taxon>Tremellales</taxon>
        <taxon>Trimorphomycetaceae</taxon>
        <taxon>Saitozyma</taxon>
    </lineage>
</organism>
<dbReference type="GO" id="GO:0005886">
    <property type="term" value="C:plasma membrane"/>
    <property type="evidence" value="ECO:0007669"/>
    <property type="project" value="TreeGrafter"/>
</dbReference>
<evidence type="ECO:0000256" key="1">
    <source>
        <dbReference type="ARBA" id="ARBA00004141"/>
    </source>
</evidence>
<dbReference type="Gene3D" id="3.40.50.80">
    <property type="entry name" value="Nucleotide-binding domain of ferredoxin-NADP reductase (FNR) module"/>
    <property type="match status" value="1"/>
</dbReference>
<dbReference type="SUPFAM" id="SSF52343">
    <property type="entry name" value="Ferredoxin reductase-like, C-terminal NADP-linked domain"/>
    <property type="match status" value="1"/>
</dbReference>
<dbReference type="Pfam" id="PF08022">
    <property type="entry name" value="FAD_binding_8"/>
    <property type="match status" value="1"/>
</dbReference>
<dbReference type="SFLD" id="SFLDG01168">
    <property type="entry name" value="Ferric_reductase_subgroup_(FRE"/>
    <property type="match status" value="1"/>
</dbReference>
<feature type="transmembrane region" description="Helical" evidence="12">
    <location>
        <begin position="275"/>
        <end position="295"/>
    </location>
</feature>
<dbReference type="CDD" id="cd06186">
    <property type="entry name" value="NOX_Duox_like_FAD_NADP"/>
    <property type="match status" value="1"/>
</dbReference>
<evidence type="ECO:0000256" key="9">
    <source>
        <dbReference type="ARBA" id="ARBA00023136"/>
    </source>
</evidence>
<keyword evidence="3" id="KW-0813">Transport</keyword>
<feature type="transmembrane region" description="Helical" evidence="12">
    <location>
        <begin position="137"/>
        <end position="163"/>
    </location>
</feature>
<dbReference type="InterPro" id="IPR017927">
    <property type="entry name" value="FAD-bd_FR_type"/>
</dbReference>
<dbReference type="InterPro" id="IPR051410">
    <property type="entry name" value="Ferric/Cupric_Reductase"/>
</dbReference>
<feature type="transmembrane region" description="Helical" evidence="12">
    <location>
        <begin position="40"/>
        <end position="58"/>
    </location>
</feature>
<dbReference type="Pfam" id="PF08030">
    <property type="entry name" value="NAD_binding_6"/>
    <property type="match status" value="1"/>
</dbReference>
<dbReference type="PANTHER" id="PTHR32361:SF9">
    <property type="entry name" value="FERRIC REDUCTASE TRANSMEMBRANE COMPONENT 3-RELATED"/>
    <property type="match status" value="1"/>
</dbReference>
<dbReference type="Proteomes" id="UP000279259">
    <property type="component" value="Unassembled WGS sequence"/>
</dbReference>
<dbReference type="Pfam" id="PF01794">
    <property type="entry name" value="Ferric_reduct"/>
    <property type="match status" value="1"/>
</dbReference>
<dbReference type="GO" id="GO:0006826">
    <property type="term" value="P:iron ion transport"/>
    <property type="evidence" value="ECO:0007669"/>
    <property type="project" value="TreeGrafter"/>
</dbReference>
<protein>
    <recommendedName>
        <fullName evidence="13">FAD-binding FR-type domain-containing protein</fullName>
    </recommendedName>
</protein>
<evidence type="ECO:0000313" key="14">
    <source>
        <dbReference type="EMBL" id="RSH83738.1"/>
    </source>
</evidence>
<dbReference type="PANTHER" id="PTHR32361">
    <property type="entry name" value="FERRIC/CUPRIC REDUCTASE TRANSMEMBRANE COMPONENT"/>
    <property type="match status" value="1"/>
</dbReference>
<name>A0A427XXX2_9TREE</name>
<dbReference type="GO" id="GO:0015677">
    <property type="term" value="P:copper ion import"/>
    <property type="evidence" value="ECO:0007669"/>
    <property type="project" value="TreeGrafter"/>
</dbReference>
<keyword evidence="9 12" id="KW-0472">Membrane</keyword>
<dbReference type="InterPro" id="IPR013112">
    <property type="entry name" value="FAD-bd_8"/>
</dbReference>
<keyword evidence="8" id="KW-0406">Ion transport</keyword>
<evidence type="ECO:0000256" key="7">
    <source>
        <dbReference type="ARBA" id="ARBA00023002"/>
    </source>
</evidence>
<dbReference type="InterPro" id="IPR039261">
    <property type="entry name" value="FNR_nucleotide-bd"/>
</dbReference>
<keyword evidence="10" id="KW-0325">Glycoprotein</keyword>
<feature type="transmembrane region" description="Helical" evidence="12">
    <location>
        <begin position="175"/>
        <end position="193"/>
    </location>
</feature>
<dbReference type="OrthoDB" id="3944240at2759"/>
<reference evidence="14 15" key="1">
    <citation type="submission" date="2018-11" db="EMBL/GenBank/DDBJ databases">
        <title>Genome sequence of Saitozyma podzolica DSM 27192.</title>
        <authorList>
            <person name="Aliyu H."/>
            <person name="Gorte O."/>
            <person name="Ochsenreither K."/>
        </authorList>
    </citation>
    <scope>NUCLEOTIDE SEQUENCE [LARGE SCALE GENOMIC DNA]</scope>
    <source>
        <strain evidence="14 15">DSM 27192</strain>
    </source>
</reference>
<dbReference type="STRING" id="1890683.A0A427XXX2"/>
<accession>A0A427XXX2</accession>
<feature type="transmembrane region" description="Helical" evidence="12">
    <location>
        <begin position="251"/>
        <end position="268"/>
    </location>
</feature>
<keyword evidence="6 12" id="KW-1133">Transmembrane helix</keyword>
<evidence type="ECO:0000256" key="12">
    <source>
        <dbReference type="SAM" id="Phobius"/>
    </source>
</evidence>
<evidence type="ECO:0000256" key="11">
    <source>
        <dbReference type="SAM" id="MobiDB-lite"/>
    </source>
</evidence>
<evidence type="ECO:0000256" key="8">
    <source>
        <dbReference type="ARBA" id="ARBA00023065"/>
    </source>
</evidence>
<keyword evidence="5" id="KW-0249">Electron transport</keyword>
<dbReference type="InterPro" id="IPR013130">
    <property type="entry name" value="Fe3_Rdtase_TM_dom"/>
</dbReference>
<feature type="domain" description="FAD-binding FR-type" evidence="13">
    <location>
        <begin position="315"/>
        <end position="456"/>
    </location>
</feature>
<gene>
    <name evidence="14" type="ORF">EHS25_005353</name>
</gene>
<proteinExistence type="inferred from homology"/>
<comment type="similarity">
    <text evidence="2">Belongs to the ferric reductase (FRE) family.</text>
</comment>
<evidence type="ECO:0000259" key="13">
    <source>
        <dbReference type="PROSITE" id="PS51384"/>
    </source>
</evidence>
<dbReference type="InterPro" id="IPR013121">
    <property type="entry name" value="Fe_red_NAD-bd_6"/>
</dbReference>
<evidence type="ECO:0000256" key="10">
    <source>
        <dbReference type="ARBA" id="ARBA00023180"/>
    </source>
</evidence>
<evidence type="ECO:0000313" key="15">
    <source>
        <dbReference type="Proteomes" id="UP000279259"/>
    </source>
</evidence>
<evidence type="ECO:0000256" key="5">
    <source>
        <dbReference type="ARBA" id="ARBA00022982"/>
    </source>
</evidence>
<dbReference type="GO" id="GO:0006879">
    <property type="term" value="P:intracellular iron ion homeostasis"/>
    <property type="evidence" value="ECO:0007669"/>
    <property type="project" value="TreeGrafter"/>
</dbReference>
<feature type="transmembrane region" description="Helical" evidence="12">
    <location>
        <begin position="213"/>
        <end position="231"/>
    </location>
</feature>
<evidence type="ECO:0000256" key="3">
    <source>
        <dbReference type="ARBA" id="ARBA00022448"/>
    </source>
</evidence>
<dbReference type="AlphaFoldDB" id="A0A427XXX2"/>
<comment type="subcellular location">
    <subcellularLocation>
        <location evidence="1">Membrane</location>
        <topology evidence="1">Multi-pass membrane protein</topology>
    </subcellularLocation>
</comment>
<evidence type="ECO:0000256" key="4">
    <source>
        <dbReference type="ARBA" id="ARBA00022692"/>
    </source>
</evidence>
<feature type="region of interest" description="Disordered" evidence="11">
    <location>
        <begin position="78"/>
        <end position="100"/>
    </location>
</feature>
<dbReference type="EMBL" id="RSCD01000023">
    <property type="protein sequence ID" value="RSH83738.1"/>
    <property type="molecule type" value="Genomic_DNA"/>
</dbReference>
<sequence>MTPSPTPASLGERFIPVIPTEFQVYDSYTVDPQWQIKFTIIWTSILAFTTLLSVPYIYRSYVNGRLYSGLSINESDGVAKASSPSKPTGPSRFGTGHPLSKPVRGARAVVQSLALWTLPMPNLTWWKGQVGDCCRRAYFSLGLSQIGIILAYAGIVVACFVTGAQLSQNSNRPGFLALAQLPVIIVLSLKSPLPLPVFLPSLSYEHYNFLHRWAGRVLFLSVTVHGGMWLNQFITTDQYDQVWAEKTKRGMIAYGLMGGIVITSLKPVRRICYQLFWIAHVCLFVGFFAAVSYHTPYSRPWIYPCVAIYAYDLVVRMIRYRVKDATLIPVDDTLTMIHVPDCDSGWLPTQHVLLRVMKGSGIFESHPFTITNAPSSSLSSTPRGIILYAKVCGDWTRRLHSLARDVATLEEEEDAEEREKFIQDENEGKASVGGMEHPGKRVTVMIDGPYGGLKLDLGEYEAVLLVAGGSGITFVLGAIEEAIRVKEAGRGPSKVEVAWVVRDMTTIGALAPTLLHLHTIGSRLDLSIIYNLYLSNPPNPLPPVPVAMPTSTTLSPYRPEVAQLVREALPTTQDGGAGGLAVVACGPEGIVMEAKNAVAGLGVVERVDCGGVGFHGECYNL</sequence>
<keyword evidence="4 12" id="KW-0812">Transmembrane</keyword>
<dbReference type="GO" id="GO:0000293">
    <property type="term" value="F:ferric-chelate reductase activity"/>
    <property type="evidence" value="ECO:0007669"/>
    <property type="project" value="UniProtKB-ARBA"/>
</dbReference>
<keyword evidence="15" id="KW-1185">Reference proteome</keyword>